<comment type="caution">
    <text evidence="2">The sequence shown here is derived from an EMBL/GenBank/DDBJ whole genome shotgun (WGS) entry which is preliminary data.</text>
</comment>
<evidence type="ECO:0000313" key="3">
    <source>
        <dbReference type="Proteomes" id="UP001050691"/>
    </source>
</evidence>
<evidence type="ECO:0000313" key="2">
    <source>
        <dbReference type="EMBL" id="GJJ07333.1"/>
    </source>
</evidence>
<dbReference type="AlphaFoldDB" id="A0AAV5A3U8"/>
<dbReference type="EMBL" id="BPWL01000002">
    <property type="protein sequence ID" value="GJJ07333.1"/>
    <property type="molecule type" value="Genomic_DNA"/>
</dbReference>
<feature type="region of interest" description="Disordered" evidence="1">
    <location>
        <begin position="284"/>
        <end position="308"/>
    </location>
</feature>
<dbReference type="Proteomes" id="UP001050691">
    <property type="component" value="Unassembled WGS sequence"/>
</dbReference>
<sequence length="686" mass="76767">MEQGSSSFSHANISTVEKSVNELPAYHEIVQDPNSRAAERYADDTPEKRLERQLKGWGPQIDYETQDDCLTMPAVMGNSSLHRTQTLLSNSSPLQETQPIAHITHCEALLPSHAKLCTFGSRFIPHSEYPILSLLPISNEKRLLIGHSAGLCVLDMDSEMTDLNTKEPRRYDIFYGEGIYQMDILELEENYSSTAPKGIVLALIGRDPEGRNDRENREVPKTIRMYSLASLAKLAQWACDTKGKEPLDLSQRDPPPCVGQEKKKHKFRSKNSSVDCDGLAISYPSSSSEPSTTSTHIPITSDKNTKDPKRLPLHWAGEYTPLATPGSRLDNQSVLFYTLQRCKERSRVTTRLAVATKQSILLYETEFYIPAIPKSITFVQQRPLLSDRRLNSLEDSSRGLTVSWLRSSQINSGAHYGQLSLFVTFDKKACLIRILDSSVTELEMWADSEAKHSRRASSLSLSPGGQGFRLPRSSFEGLSLMKESRGSWIPPAEISLPSGKASSTTDVLTVYFLTRGQHTHIVPAPLIMPSNIYAPLKILEWGIQPTYVVPRLCQHPVTGEHFLQVTILAQEGLEIQECSLSFLNSSSLRKEQRETTVVAQADVGPGGAGFLRMGGYWNRQGREKSLPPLPLHRDSSRSTLDTFDLHVKRDREQGFYAWARKGYNDWRVFWLGGDAEDGPPPKPNTP</sequence>
<feature type="region of interest" description="Disordered" evidence="1">
    <location>
        <begin position="244"/>
        <end position="265"/>
    </location>
</feature>
<evidence type="ECO:0000256" key="1">
    <source>
        <dbReference type="SAM" id="MobiDB-lite"/>
    </source>
</evidence>
<proteinExistence type="predicted"/>
<feature type="compositionally biased region" description="Low complexity" evidence="1">
    <location>
        <begin position="284"/>
        <end position="301"/>
    </location>
</feature>
<organism evidence="2 3">
    <name type="scientific">Clathrus columnatus</name>
    <dbReference type="NCBI Taxonomy" id="1419009"/>
    <lineage>
        <taxon>Eukaryota</taxon>
        <taxon>Fungi</taxon>
        <taxon>Dikarya</taxon>
        <taxon>Basidiomycota</taxon>
        <taxon>Agaricomycotina</taxon>
        <taxon>Agaricomycetes</taxon>
        <taxon>Phallomycetidae</taxon>
        <taxon>Phallales</taxon>
        <taxon>Clathraceae</taxon>
        <taxon>Clathrus</taxon>
    </lineage>
</organism>
<protein>
    <submittedName>
        <fullName evidence="2">Uncharacterized protein</fullName>
    </submittedName>
</protein>
<accession>A0AAV5A3U8</accession>
<reference evidence="2" key="1">
    <citation type="submission" date="2021-10" db="EMBL/GenBank/DDBJ databases">
        <title>De novo Genome Assembly of Clathrus columnatus (Basidiomycota, Fungi) Using Illumina and Nanopore Sequence Data.</title>
        <authorList>
            <person name="Ogiso-Tanaka E."/>
            <person name="Itagaki H."/>
            <person name="Hosoya T."/>
            <person name="Hosaka K."/>
        </authorList>
    </citation>
    <scope>NUCLEOTIDE SEQUENCE</scope>
    <source>
        <strain evidence="2">MO-923</strain>
    </source>
</reference>
<gene>
    <name evidence="2" type="ORF">Clacol_001534</name>
</gene>
<keyword evidence="3" id="KW-1185">Reference proteome</keyword>
<name>A0AAV5A3U8_9AGAM</name>